<proteinExistence type="predicted"/>
<keyword evidence="2" id="KW-1185">Reference proteome</keyword>
<protein>
    <submittedName>
        <fullName evidence="1">Uncharacterized protein</fullName>
    </submittedName>
</protein>
<evidence type="ECO:0000313" key="2">
    <source>
        <dbReference type="Proteomes" id="UP001566132"/>
    </source>
</evidence>
<dbReference type="AlphaFoldDB" id="A0ABD1ENH3"/>
<comment type="caution">
    <text evidence="1">The sequence shown here is derived from an EMBL/GenBank/DDBJ whole genome shotgun (WGS) entry which is preliminary data.</text>
</comment>
<gene>
    <name evidence="1" type="ORF">ABEB36_008712</name>
</gene>
<dbReference type="EMBL" id="JBDJPC010000006">
    <property type="protein sequence ID" value="KAL1497817.1"/>
    <property type="molecule type" value="Genomic_DNA"/>
</dbReference>
<dbReference type="Proteomes" id="UP001566132">
    <property type="component" value="Unassembled WGS sequence"/>
</dbReference>
<evidence type="ECO:0000313" key="1">
    <source>
        <dbReference type="EMBL" id="KAL1497817.1"/>
    </source>
</evidence>
<sequence length="176" mass="20488">MSQFQSPAFRIFNSENNNVIQRKAPSSVVQTRKPFFDMKVNCNTTLSTKKDKSNIPVNAFKKTESPCPSINDLKIGEDYWFSYQEVENEYNEYLPYSKPMTEYDVYNICRKYVNPDTPPESPRSRDSDIETSKYFNYDPLPVVNISYDEDPSLKDSFILSDEEIEEAEVPVPFLNI</sequence>
<accession>A0ABD1ENH3</accession>
<organism evidence="1 2">
    <name type="scientific">Hypothenemus hampei</name>
    <name type="common">Coffee berry borer</name>
    <dbReference type="NCBI Taxonomy" id="57062"/>
    <lineage>
        <taxon>Eukaryota</taxon>
        <taxon>Metazoa</taxon>
        <taxon>Ecdysozoa</taxon>
        <taxon>Arthropoda</taxon>
        <taxon>Hexapoda</taxon>
        <taxon>Insecta</taxon>
        <taxon>Pterygota</taxon>
        <taxon>Neoptera</taxon>
        <taxon>Endopterygota</taxon>
        <taxon>Coleoptera</taxon>
        <taxon>Polyphaga</taxon>
        <taxon>Cucujiformia</taxon>
        <taxon>Curculionidae</taxon>
        <taxon>Scolytinae</taxon>
        <taxon>Hypothenemus</taxon>
    </lineage>
</organism>
<name>A0ABD1ENH3_HYPHA</name>
<reference evidence="1 2" key="1">
    <citation type="submission" date="2024-05" db="EMBL/GenBank/DDBJ databases">
        <title>Genetic variation in Jamaican populations of the coffee berry borer (Hypothenemus hampei).</title>
        <authorList>
            <person name="Errbii M."/>
            <person name="Myrie A."/>
        </authorList>
    </citation>
    <scope>NUCLEOTIDE SEQUENCE [LARGE SCALE GENOMIC DNA]</scope>
    <source>
        <strain evidence="1">JA-Hopewell-2020-01-JO</strain>
        <tissue evidence="1">Whole body</tissue>
    </source>
</reference>